<dbReference type="AlphaFoldDB" id="A0A512BD55"/>
<organism evidence="3 4">
    <name type="scientific">Segetibacter aerophilus</name>
    <dbReference type="NCBI Taxonomy" id="670293"/>
    <lineage>
        <taxon>Bacteria</taxon>
        <taxon>Pseudomonadati</taxon>
        <taxon>Bacteroidota</taxon>
        <taxon>Chitinophagia</taxon>
        <taxon>Chitinophagales</taxon>
        <taxon>Chitinophagaceae</taxon>
        <taxon>Segetibacter</taxon>
    </lineage>
</organism>
<dbReference type="Pfam" id="PF13568">
    <property type="entry name" value="OMP_b-brl_2"/>
    <property type="match status" value="1"/>
</dbReference>
<dbReference type="InterPro" id="IPR025665">
    <property type="entry name" value="Beta-barrel_OMP_2"/>
</dbReference>
<sequence>MIMKKKLFGAAVISMMSLGVMAQVRHSTSTTSAPGKEGNFIIKGGLNLANISVSSNGRVDQANALKTFVVGIGYDLPLGEYFSIQPGLLYTGKGSKTQYGKESNTGFYYKATSNPMYLEIPVNFVGKIPLTQTSSFYLGAGPYAAMGITGKNKVDSYTLGVHRYSSSDIVYSNDNPTTAQEENYGYGKIKRFDYGLNAVAGLEFTRFTLGANYGYGLVKINSGTDNTANDRGKNRVWSFTLGLKL</sequence>
<evidence type="ECO:0000313" key="3">
    <source>
        <dbReference type="EMBL" id="GEO09787.1"/>
    </source>
</evidence>
<feature type="chain" id="PRO_5022078397" description="Outer membrane protein beta-barrel domain-containing protein" evidence="1">
    <location>
        <begin position="23"/>
        <end position="245"/>
    </location>
</feature>
<accession>A0A512BD55</accession>
<keyword evidence="1" id="KW-0732">Signal</keyword>
<feature type="signal peptide" evidence="1">
    <location>
        <begin position="1"/>
        <end position="22"/>
    </location>
</feature>
<evidence type="ECO:0000259" key="2">
    <source>
        <dbReference type="Pfam" id="PF13568"/>
    </source>
</evidence>
<evidence type="ECO:0000256" key="1">
    <source>
        <dbReference type="SAM" id="SignalP"/>
    </source>
</evidence>
<evidence type="ECO:0000313" key="4">
    <source>
        <dbReference type="Proteomes" id="UP000321513"/>
    </source>
</evidence>
<dbReference type="EMBL" id="BJYT01000007">
    <property type="protein sequence ID" value="GEO09787.1"/>
    <property type="molecule type" value="Genomic_DNA"/>
</dbReference>
<keyword evidence="4" id="KW-1185">Reference proteome</keyword>
<feature type="domain" description="Outer membrane protein beta-barrel" evidence="2">
    <location>
        <begin position="39"/>
        <end position="220"/>
    </location>
</feature>
<name>A0A512BD55_9BACT</name>
<dbReference type="OrthoDB" id="1150878at2"/>
<protein>
    <recommendedName>
        <fullName evidence="2">Outer membrane protein beta-barrel domain-containing protein</fullName>
    </recommendedName>
</protein>
<comment type="caution">
    <text evidence="3">The sequence shown here is derived from an EMBL/GenBank/DDBJ whole genome shotgun (WGS) entry which is preliminary data.</text>
</comment>
<gene>
    <name evidence="3" type="ORF">SAE01_22830</name>
</gene>
<reference evidence="3 4" key="1">
    <citation type="submission" date="2019-07" db="EMBL/GenBank/DDBJ databases">
        <title>Whole genome shotgun sequence of Segetibacter aerophilus NBRC 106135.</title>
        <authorList>
            <person name="Hosoyama A."/>
            <person name="Uohara A."/>
            <person name="Ohji S."/>
            <person name="Ichikawa N."/>
        </authorList>
    </citation>
    <scope>NUCLEOTIDE SEQUENCE [LARGE SCALE GENOMIC DNA]</scope>
    <source>
        <strain evidence="3 4">NBRC 106135</strain>
    </source>
</reference>
<proteinExistence type="predicted"/>
<dbReference type="Proteomes" id="UP000321513">
    <property type="component" value="Unassembled WGS sequence"/>
</dbReference>